<keyword evidence="2" id="KW-1185">Reference proteome</keyword>
<dbReference type="GeneTree" id="ENSGT00940000155805"/>
<dbReference type="Gene3D" id="3.40.50.1000">
    <property type="entry name" value="HAD superfamily/HAD-like"/>
    <property type="match status" value="1"/>
</dbReference>
<dbReference type="SUPFAM" id="SSF56784">
    <property type="entry name" value="HAD-like"/>
    <property type="match status" value="1"/>
</dbReference>
<sequence length="57" mass="6165">MAARRALKAVLVDLNGTLHIEDAAVPGAQEALKRQAILQVQLTNMFVSAILPRQIIS</sequence>
<evidence type="ECO:0000313" key="2">
    <source>
        <dbReference type="Proteomes" id="UP000823872"/>
    </source>
</evidence>
<proteinExistence type="predicted"/>
<reference evidence="1" key="2">
    <citation type="submission" date="2025-08" db="UniProtKB">
        <authorList>
            <consortium name="Ensembl"/>
        </authorList>
    </citation>
    <scope>IDENTIFICATION</scope>
    <source>
        <strain evidence="1">breed Abyssinian</strain>
    </source>
</reference>
<dbReference type="Proteomes" id="UP000823872">
    <property type="component" value="Chromosome D3"/>
</dbReference>
<dbReference type="InterPro" id="IPR036412">
    <property type="entry name" value="HAD-like_sf"/>
</dbReference>
<reference evidence="1" key="3">
    <citation type="submission" date="2025-09" db="UniProtKB">
        <authorList>
            <consortium name="Ensembl"/>
        </authorList>
    </citation>
    <scope>IDENTIFICATION</scope>
    <source>
        <strain evidence="1">breed Abyssinian</strain>
    </source>
</reference>
<gene>
    <name evidence="1" type="primary">HDHD2</name>
</gene>
<dbReference type="InterPro" id="IPR023214">
    <property type="entry name" value="HAD_sf"/>
</dbReference>
<evidence type="ECO:0008006" key="3">
    <source>
        <dbReference type="Google" id="ProtNLM"/>
    </source>
</evidence>
<organism evidence="1 2">
    <name type="scientific">Felis catus</name>
    <name type="common">Cat</name>
    <name type="synonym">Felis silvestris catus</name>
    <dbReference type="NCBI Taxonomy" id="9685"/>
    <lineage>
        <taxon>Eukaryota</taxon>
        <taxon>Metazoa</taxon>
        <taxon>Chordata</taxon>
        <taxon>Craniata</taxon>
        <taxon>Vertebrata</taxon>
        <taxon>Euteleostomi</taxon>
        <taxon>Mammalia</taxon>
        <taxon>Eutheria</taxon>
        <taxon>Laurasiatheria</taxon>
        <taxon>Carnivora</taxon>
        <taxon>Feliformia</taxon>
        <taxon>Felidae</taxon>
        <taxon>Felinae</taxon>
        <taxon>Felis</taxon>
    </lineage>
</organism>
<accession>A0ABI7XMQ3</accession>
<name>A0ABI7XMQ3_FELCA</name>
<dbReference type="Ensembl" id="ENSFCTT00005034812.1">
    <property type="protein sequence ID" value="ENSFCTP00005023774.1"/>
    <property type="gene ID" value="ENSFCTG00005012272.1"/>
</dbReference>
<protein>
    <recommendedName>
        <fullName evidence="3">Haloacid dehalogenase like hydrolase domain containing 2</fullName>
    </recommendedName>
</protein>
<reference evidence="1 2" key="1">
    <citation type="submission" date="2021-02" db="EMBL/GenBank/DDBJ databases">
        <title>Safari Cat Assemblies.</title>
        <authorList>
            <person name="Bredemeyer K.R."/>
            <person name="Murphy W.J."/>
        </authorList>
    </citation>
    <scope>NUCLEOTIDE SEQUENCE [LARGE SCALE GENOMIC DNA]</scope>
</reference>
<evidence type="ECO:0000313" key="1">
    <source>
        <dbReference type="Ensembl" id="ENSFCTP00005023774.1"/>
    </source>
</evidence>